<evidence type="ECO:0000256" key="1">
    <source>
        <dbReference type="SAM" id="MobiDB-lite"/>
    </source>
</evidence>
<dbReference type="Pfam" id="PF03724">
    <property type="entry name" value="META"/>
    <property type="match status" value="1"/>
</dbReference>
<keyword evidence="4" id="KW-1185">Reference proteome</keyword>
<feature type="domain" description="DUF306" evidence="2">
    <location>
        <begin position="46"/>
        <end position="153"/>
    </location>
</feature>
<gene>
    <name evidence="3" type="ORF">H8B21_15755</name>
</gene>
<sequence length="159" mass="17605">MKKLFYSIALACVVVGCNNTTNRNSEENKEDHQVENPSVESSSVNDLYGKNWRLTELNGSPITLDTTFQQKPHLIFHEDSKVSGNAGCNGMGGHVEFKENNAITISDITATQMACPNLDIETRFIEVLRDAQYYNVNGDVLTFSKGDNEVLATLVKADE</sequence>
<dbReference type="RefSeq" id="WP_190314688.1">
    <property type="nucleotide sequence ID" value="NZ_JACNYL010000003.1"/>
</dbReference>
<dbReference type="PANTHER" id="PTHR35535">
    <property type="entry name" value="HEAT SHOCK PROTEIN HSLJ"/>
    <property type="match status" value="1"/>
</dbReference>
<evidence type="ECO:0000259" key="2">
    <source>
        <dbReference type="Pfam" id="PF03724"/>
    </source>
</evidence>
<dbReference type="EMBL" id="JACNYL010000003">
    <property type="protein sequence ID" value="MBD1423026.1"/>
    <property type="molecule type" value="Genomic_DNA"/>
</dbReference>
<dbReference type="InterPro" id="IPR038670">
    <property type="entry name" value="HslJ-like_sf"/>
</dbReference>
<dbReference type="PROSITE" id="PS51257">
    <property type="entry name" value="PROKAR_LIPOPROTEIN"/>
    <property type="match status" value="1"/>
</dbReference>
<reference evidence="3 4" key="1">
    <citation type="submission" date="2020-08" db="EMBL/GenBank/DDBJ databases">
        <title>Sphingobacterium sp. DN00404 isolated from aquaculture water.</title>
        <authorList>
            <person name="Zhang M."/>
        </authorList>
    </citation>
    <scope>NUCLEOTIDE SEQUENCE [LARGE SCALE GENOMIC DNA]</scope>
    <source>
        <strain evidence="3 4">KCTC 42746</strain>
    </source>
</reference>
<feature type="region of interest" description="Disordered" evidence="1">
    <location>
        <begin position="23"/>
        <end position="42"/>
    </location>
</feature>
<dbReference type="PANTHER" id="PTHR35535:SF1">
    <property type="entry name" value="HEAT SHOCK PROTEIN HSLJ"/>
    <property type="match status" value="1"/>
</dbReference>
<dbReference type="InterPro" id="IPR005184">
    <property type="entry name" value="DUF306_Meta_HslJ"/>
</dbReference>
<dbReference type="Proteomes" id="UP000651112">
    <property type="component" value="Unassembled WGS sequence"/>
</dbReference>
<protein>
    <submittedName>
        <fullName evidence="3">META domain-containing protein</fullName>
    </submittedName>
</protein>
<organism evidence="3 4">
    <name type="scientific">Sphingobacterium chuzhouense</name>
    <dbReference type="NCBI Taxonomy" id="1742264"/>
    <lineage>
        <taxon>Bacteria</taxon>
        <taxon>Pseudomonadati</taxon>
        <taxon>Bacteroidota</taxon>
        <taxon>Sphingobacteriia</taxon>
        <taxon>Sphingobacteriales</taxon>
        <taxon>Sphingobacteriaceae</taxon>
        <taxon>Sphingobacterium</taxon>
    </lineage>
</organism>
<dbReference type="Gene3D" id="2.40.128.270">
    <property type="match status" value="1"/>
</dbReference>
<dbReference type="InterPro" id="IPR053147">
    <property type="entry name" value="Hsp_HslJ-like"/>
</dbReference>
<accession>A0ABR7XVE2</accession>
<feature type="compositionally biased region" description="Basic and acidic residues" evidence="1">
    <location>
        <begin position="24"/>
        <end position="34"/>
    </location>
</feature>
<evidence type="ECO:0000313" key="3">
    <source>
        <dbReference type="EMBL" id="MBD1423026.1"/>
    </source>
</evidence>
<evidence type="ECO:0000313" key="4">
    <source>
        <dbReference type="Proteomes" id="UP000651112"/>
    </source>
</evidence>
<proteinExistence type="predicted"/>
<name>A0ABR7XVE2_9SPHI</name>
<comment type="caution">
    <text evidence="3">The sequence shown here is derived from an EMBL/GenBank/DDBJ whole genome shotgun (WGS) entry which is preliminary data.</text>
</comment>